<name>A0A9P6DSA6_9AGAM</name>
<proteinExistence type="predicted"/>
<reference evidence="1" key="1">
    <citation type="journal article" date="2020" name="Nat. Commun.">
        <title>Large-scale genome sequencing of mycorrhizal fungi provides insights into the early evolution of symbiotic traits.</title>
        <authorList>
            <person name="Miyauchi S."/>
            <person name="Kiss E."/>
            <person name="Kuo A."/>
            <person name="Drula E."/>
            <person name="Kohler A."/>
            <person name="Sanchez-Garcia M."/>
            <person name="Morin E."/>
            <person name="Andreopoulos B."/>
            <person name="Barry K.W."/>
            <person name="Bonito G."/>
            <person name="Buee M."/>
            <person name="Carver A."/>
            <person name="Chen C."/>
            <person name="Cichocki N."/>
            <person name="Clum A."/>
            <person name="Culley D."/>
            <person name="Crous P.W."/>
            <person name="Fauchery L."/>
            <person name="Girlanda M."/>
            <person name="Hayes R.D."/>
            <person name="Keri Z."/>
            <person name="LaButti K."/>
            <person name="Lipzen A."/>
            <person name="Lombard V."/>
            <person name="Magnuson J."/>
            <person name="Maillard F."/>
            <person name="Murat C."/>
            <person name="Nolan M."/>
            <person name="Ohm R.A."/>
            <person name="Pangilinan J."/>
            <person name="Pereira M.F."/>
            <person name="Perotto S."/>
            <person name="Peter M."/>
            <person name="Pfister S."/>
            <person name="Riley R."/>
            <person name="Sitrit Y."/>
            <person name="Stielow J.B."/>
            <person name="Szollosi G."/>
            <person name="Zifcakova L."/>
            <person name="Stursova M."/>
            <person name="Spatafora J.W."/>
            <person name="Tedersoo L."/>
            <person name="Vaario L.M."/>
            <person name="Yamada A."/>
            <person name="Yan M."/>
            <person name="Wang P."/>
            <person name="Xu J."/>
            <person name="Bruns T."/>
            <person name="Baldrian P."/>
            <person name="Vilgalys R."/>
            <person name="Dunand C."/>
            <person name="Henrissat B."/>
            <person name="Grigoriev I.V."/>
            <person name="Hibbett D."/>
            <person name="Nagy L.G."/>
            <person name="Martin F.M."/>
        </authorList>
    </citation>
    <scope>NUCLEOTIDE SEQUENCE</scope>
    <source>
        <strain evidence="1">UP504</strain>
    </source>
</reference>
<keyword evidence="2" id="KW-1185">Reference proteome</keyword>
<dbReference type="AlphaFoldDB" id="A0A9P6DSA6"/>
<evidence type="ECO:0000313" key="2">
    <source>
        <dbReference type="Proteomes" id="UP000886523"/>
    </source>
</evidence>
<organism evidence="1 2">
    <name type="scientific">Hydnum rufescens UP504</name>
    <dbReference type="NCBI Taxonomy" id="1448309"/>
    <lineage>
        <taxon>Eukaryota</taxon>
        <taxon>Fungi</taxon>
        <taxon>Dikarya</taxon>
        <taxon>Basidiomycota</taxon>
        <taxon>Agaricomycotina</taxon>
        <taxon>Agaricomycetes</taxon>
        <taxon>Cantharellales</taxon>
        <taxon>Hydnaceae</taxon>
        <taxon>Hydnum</taxon>
    </lineage>
</organism>
<comment type="caution">
    <text evidence="1">The sequence shown here is derived from an EMBL/GenBank/DDBJ whole genome shotgun (WGS) entry which is preliminary data.</text>
</comment>
<dbReference type="Proteomes" id="UP000886523">
    <property type="component" value="Unassembled WGS sequence"/>
</dbReference>
<gene>
    <name evidence="1" type="ORF">BS47DRAFT_1396958</name>
</gene>
<evidence type="ECO:0000313" key="1">
    <source>
        <dbReference type="EMBL" id="KAF9509334.1"/>
    </source>
</evidence>
<sequence>MHVSHAGYSAENHALLQGPVFCRLAWHDVLGCNTSDFELSFSSSVNEDGLDSRIDGNPMGSGSAPKLRVAKDQAARGDVDATEAILHLSVPWPTDLPEARNKCPDFQKAEIPVEHYEGYPPAEDVGDDPVLIPALDSREKRASPGPLRLDACRGLEIHSEGTLVPLDERESRVRPPEVLVQIVLPGLTQ</sequence>
<protein>
    <submittedName>
        <fullName evidence="1">Uncharacterized protein</fullName>
    </submittedName>
</protein>
<dbReference type="EMBL" id="MU129037">
    <property type="protein sequence ID" value="KAF9509334.1"/>
    <property type="molecule type" value="Genomic_DNA"/>
</dbReference>
<accession>A0A9P6DSA6</accession>